<evidence type="ECO:0000313" key="2">
    <source>
        <dbReference type="EMBL" id="CAG9564363.1"/>
    </source>
</evidence>
<reference evidence="2" key="1">
    <citation type="submission" date="2021-09" db="EMBL/GenBank/DDBJ databases">
        <authorList>
            <person name="Martin H S."/>
        </authorList>
    </citation>
    <scope>NUCLEOTIDE SEQUENCE</scope>
</reference>
<feature type="chain" id="PRO_5035169550" evidence="1">
    <location>
        <begin position="26"/>
        <end position="88"/>
    </location>
</feature>
<feature type="signal peptide" evidence="1">
    <location>
        <begin position="1"/>
        <end position="25"/>
    </location>
</feature>
<sequence>MGPRTRSTSWLVFVCLYASLPGLDQVTSELHDCSKQLLSDCCTCKSSSSLRTRSARASTERSAAGTAAPVMYHCLTDGRLEYQCQGVS</sequence>
<dbReference type="Proteomes" id="UP000789524">
    <property type="component" value="Unassembled WGS sequence"/>
</dbReference>
<accession>A0A8J2QLT1</accession>
<dbReference type="EMBL" id="CAKASE010000050">
    <property type="protein sequence ID" value="CAG9564363.1"/>
    <property type="molecule type" value="Genomic_DNA"/>
</dbReference>
<protein>
    <submittedName>
        <fullName evidence="2">(African queen) hypothetical protein</fullName>
    </submittedName>
</protein>
<gene>
    <name evidence="2" type="ORF">DCHRY22_LOCUS5367</name>
</gene>
<evidence type="ECO:0000256" key="1">
    <source>
        <dbReference type="SAM" id="SignalP"/>
    </source>
</evidence>
<keyword evidence="1" id="KW-0732">Signal</keyword>
<comment type="caution">
    <text evidence="2">The sequence shown here is derived from an EMBL/GenBank/DDBJ whole genome shotgun (WGS) entry which is preliminary data.</text>
</comment>
<evidence type="ECO:0000313" key="3">
    <source>
        <dbReference type="Proteomes" id="UP000789524"/>
    </source>
</evidence>
<name>A0A8J2QLT1_9NEOP</name>
<organism evidence="2 3">
    <name type="scientific">Danaus chrysippus</name>
    <name type="common">African queen</name>
    <dbReference type="NCBI Taxonomy" id="151541"/>
    <lineage>
        <taxon>Eukaryota</taxon>
        <taxon>Metazoa</taxon>
        <taxon>Ecdysozoa</taxon>
        <taxon>Arthropoda</taxon>
        <taxon>Hexapoda</taxon>
        <taxon>Insecta</taxon>
        <taxon>Pterygota</taxon>
        <taxon>Neoptera</taxon>
        <taxon>Endopterygota</taxon>
        <taxon>Lepidoptera</taxon>
        <taxon>Glossata</taxon>
        <taxon>Ditrysia</taxon>
        <taxon>Papilionoidea</taxon>
        <taxon>Nymphalidae</taxon>
        <taxon>Danainae</taxon>
        <taxon>Danaini</taxon>
        <taxon>Danaina</taxon>
        <taxon>Danaus</taxon>
        <taxon>Anosia</taxon>
    </lineage>
</organism>
<dbReference type="AlphaFoldDB" id="A0A8J2QLT1"/>
<keyword evidence="3" id="KW-1185">Reference proteome</keyword>
<proteinExistence type="predicted"/>